<feature type="transmembrane region" description="Helical" evidence="1">
    <location>
        <begin position="210"/>
        <end position="231"/>
    </location>
</feature>
<accession>A0A2P8HC70</accession>
<dbReference type="GO" id="GO:0016020">
    <property type="term" value="C:membrane"/>
    <property type="evidence" value="ECO:0007669"/>
    <property type="project" value="TreeGrafter"/>
</dbReference>
<feature type="transmembrane region" description="Helical" evidence="1">
    <location>
        <begin position="169"/>
        <end position="189"/>
    </location>
</feature>
<feature type="transmembrane region" description="Helical" evidence="1">
    <location>
        <begin position="44"/>
        <end position="64"/>
    </location>
</feature>
<evidence type="ECO:0000313" key="3">
    <source>
        <dbReference type="EMBL" id="PSL43830.1"/>
    </source>
</evidence>
<dbReference type="InterPro" id="IPR012171">
    <property type="entry name" value="Fatty_acid_desaturase"/>
</dbReference>
<feature type="transmembrane region" description="Helical" evidence="1">
    <location>
        <begin position="237"/>
        <end position="259"/>
    </location>
</feature>
<proteinExistence type="predicted"/>
<sequence length="373" mass="43520">MKIEKIDIVRFAPRGKDSFIEAVTSKVKAYFETNDISPYANTGMWVKTIVMLLLYFVPYIFIVTGFGANNIWLFFGLWFLMGWGMIGLGTSVMHDANHGTYSPNKKVNTTIGYILEIIGGYTVTWKIQHNVLHHTYTNIAGLDDDINSIVLLRLSPRQPWHWFHRYQYIYTWFFYMIMTLFWMTAKDYLQVVRYKHHDLLIKQKVSLKQAIFHITLYKLFYYGYVLVLPLLFSGQPWYYVLTGFFIMHFIAGLFLSSVFQPSHIMEASAFSLPVTIDGTKHMEDSWAIHELANTTNFAPNNRMLSWFIGGLNFQIEHHLFTGVCHVHYKKIAPIVKATTAAFKLPYHEQPTFFRALLEHGRMLKKLGKKSLYA</sequence>
<dbReference type="PIRSF" id="PIRSF015921">
    <property type="entry name" value="FA_sphinglp_des"/>
    <property type="match status" value="1"/>
</dbReference>
<dbReference type="EMBL" id="PYAW01000007">
    <property type="protein sequence ID" value="PSL43830.1"/>
    <property type="molecule type" value="Genomic_DNA"/>
</dbReference>
<dbReference type="AlphaFoldDB" id="A0A2P8HC70"/>
<dbReference type="GO" id="GO:0016717">
    <property type="term" value="F:oxidoreductase activity, acting on paired donors, with oxidation of a pair of donors resulting in the reduction of molecular oxygen to two molecules of water"/>
    <property type="evidence" value="ECO:0007669"/>
    <property type="project" value="TreeGrafter"/>
</dbReference>
<evidence type="ECO:0000313" key="4">
    <source>
        <dbReference type="Proteomes" id="UP000240971"/>
    </source>
</evidence>
<protein>
    <submittedName>
        <fullName evidence="3">Linoleoyl-CoA desaturase</fullName>
    </submittedName>
</protein>
<keyword evidence="1" id="KW-0472">Membrane</keyword>
<keyword evidence="1" id="KW-0812">Transmembrane</keyword>
<dbReference type="PANTHER" id="PTHR19353:SF19">
    <property type="entry name" value="DELTA(5) FATTY ACID DESATURASE C-RELATED"/>
    <property type="match status" value="1"/>
</dbReference>
<dbReference type="PANTHER" id="PTHR19353">
    <property type="entry name" value="FATTY ACID DESATURASE 2"/>
    <property type="match status" value="1"/>
</dbReference>
<dbReference type="GO" id="GO:0008610">
    <property type="term" value="P:lipid biosynthetic process"/>
    <property type="evidence" value="ECO:0007669"/>
    <property type="project" value="UniProtKB-ARBA"/>
</dbReference>
<keyword evidence="1" id="KW-1133">Transmembrane helix</keyword>
<dbReference type="InterPro" id="IPR005804">
    <property type="entry name" value="FA_desaturase_dom"/>
</dbReference>
<feature type="domain" description="Fatty acid desaturase" evidence="2">
    <location>
        <begin position="72"/>
        <end position="349"/>
    </location>
</feature>
<dbReference type="Pfam" id="PF00487">
    <property type="entry name" value="FA_desaturase"/>
    <property type="match status" value="1"/>
</dbReference>
<comment type="caution">
    <text evidence="3">The sequence shown here is derived from an EMBL/GenBank/DDBJ whole genome shotgun (WGS) entry which is preliminary data.</text>
</comment>
<evidence type="ECO:0000256" key="1">
    <source>
        <dbReference type="SAM" id="Phobius"/>
    </source>
</evidence>
<organism evidence="3 4">
    <name type="scientific">Chitinophaga niastensis</name>
    <dbReference type="NCBI Taxonomy" id="536980"/>
    <lineage>
        <taxon>Bacteria</taxon>
        <taxon>Pseudomonadati</taxon>
        <taxon>Bacteroidota</taxon>
        <taxon>Chitinophagia</taxon>
        <taxon>Chitinophagales</taxon>
        <taxon>Chitinophagaceae</taxon>
        <taxon>Chitinophaga</taxon>
    </lineage>
</organism>
<gene>
    <name evidence="3" type="ORF">CLV51_107141</name>
</gene>
<feature type="transmembrane region" description="Helical" evidence="1">
    <location>
        <begin position="71"/>
        <end position="93"/>
    </location>
</feature>
<evidence type="ECO:0000259" key="2">
    <source>
        <dbReference type="Pfam" id="PF00487"/>
    </source>
</evidence>
<dbReference type="Proteomes" id="UP000240971">
    <property type="component" value="Unassembled WGS sequence"/>
</dbReference>
<dbReference type="CDD" id="cd03506">
    <property type="entry name" value="Delta6-FADS-like"/>
    <property type="match status" value="1"/>
</dbReference>
<keyword evidence="4" id="KW-1185">Reference proteome</keyword>
<name>A0A2P8HC70_CHINA</name>
<reference evidence="3 4" key="1">
    <citation type="submission" date="2018-03" db="EMBL/GenBank/DDBJ databases">
        <title>Genomic Encyclopedia of Archaeal and Bacterial Type Strains, Phase II (KMG-II): from individual species to whole genera.</title>
        <authorList>
            <person name="Goeker M."/>
        </authorList>
    </citation>
    <scope>NUCLEOTIDE SEQUENCE [LARGE SCALE GENOMIC DNA]</scope>
    <source>
        <strain evidence="3 4">DSM 24859</strain>
    </source>
</reference>
<dbReference type="RefSeq" id="WP_211302114.1">
    <property type="nucleotide sequence ID" value="NZ_PYAW01000007.1"/>
</dbReference>